<dbReference type="EMBL" id="BAAAHB010000043">
    <property type="protein sequence ID" value="GAA0473192.1"/>
    <property type="molecule type" value="Genomic_DNA"/>
</dbReference>
<accession>A0ABP3K775</accession>
<keyword evidence="1" id="KW-0472">Membrane</keyword>
<dbReference type="Proteomes" id="UP001499895">
    <property type="component" value="Unassembled WGS sequence"/>
</dbReference>
<proteinExistence type="predicted"/>
<name>A0ABP3K775_9ACTN</name>
<keyword evidence="3" id="KW-1185">Reference proteome</keyword>
<evidence type="ECO:0000313" key="2">
    <source>
        <dbReference type="EMBL" id="GAA0473192.1"/>
    </source>
</evidence>
<reference evidence="3" key="1">
    <citation type="journal article" date="2019" name="Int. J. Syst. Evol. Microbiol.">
        <title>The Global Catalogue of Microorganisms (GCM) 10K type strain sequencing project: providing services to taxonomists for standard genome sequencing and annotation.</title>
        <authorList>
            <consortium name="The Broad Institute Genomics Platform"/>
            <consortium name="The Broad Institute Genome Sequencing Center for Infectious Disease"/>
            <person name="Wu L."/>
            <person name="Ma J."/>
        </authorList>
    </citation>
    <scope>NUCLEOTIDE SEQUENCE [LARGE SCALE GENOMIC DNA]</scope>
    <source>
        <strain evidence="3">JCM 10649</strain>
    </source>
</reference>
<gene>
    <name evidence="2" type="ORF">GCM10009544_39030</name>
</gene>
<keyword evidence="1" id="KW-1133">Transmembrane helix</keyword>
<comment type="caution">
    <text evidence="2">The sequence shown here is derived from an EMBL/GenBank/DDBJ whole genome shotgun (WGS) entry which is preliminary data.</text>
</comment>
<organism evidence="2 3">
    <name type="scientific">Streptomyces stramineus</name>
    <dbReference type="NCBI Taxonomy" id="173861"/>
    <lineage>
        <taxon>Bacteria</taxon>
        <taxon>Bacillati</taxon>
        <taxon>Actinomycetota</taxon>
        <taxon>Actinomycetes</taxon>
        <taxon>Kitasatosporales</taxon>
        <taxon>Streptomycetaceae</taxon>
        <taxon>Streptomyces</taxon>
    </lineage>
</organism>
<evidence type="ECO:0000313" key="3">
    <source>
        <dbReference type="Proteomes" id="UP001499895"/>
    </source>
</evidence>
<protein>
    <submittedName>
        <fullName evidence="2">Uncharacterized protein</fullName>
    </submittedName>
</protein>
<sequence length="90" mass="9672">MPPDPVPPQSFSVRLPQRIDGNIPRLGPAGTWEVHDLAVTVQAGVFLALPVLVLILISLPAAHPVALGVLLAALPSVSRSRLRYRRLRGI</sequence>
<evidence type="ECO:0000256" key="1">
    <source>
        <dbReference type="SAM" id="Phobius"/>
    </source>
</evidence>
<keyword evidence="1" id="KW-0812">Transmembrane</keyword>
<feature type="transmembrane region" description="Helical" evidence="1">
    <location>
        <begin position="45"/>
        <end position="78"/>
    </location>
</feature>